<proteinExistence type="predicted"/>
<dbReference type="SUPFAM" id="SSF57716">
    <property type="entry name" value="Glucocorticoid receptor-like (DNA-binding domain)"/>
    <property type="match status" value="1"/>
</dbReference>
<dbReference type="Gene3D" id="1.20.120.910">
    <property type="entry name" value="DksA, coiled-coil domain"/>
    <property type="match status" value="1"/>
</dbReference>
<organism evidence="7 8">
    <name type="scientific">Candidatus Buchananbacteria bacterium RIFCSPHIGHO2_02_FULL_56_16</name>
    <dbReference type="NCBI Taxonomy" id="1797542"/>
    <lineage>
        <taxon>Bacteria</taxon>
        <taxon>Candidatus Buchananiibacteriota</taxon>
    </lineage>
</organism>
<evidence type="ECO:0000256" key="1">
    <source>
        <dbReference type="ARBA" id="ARBA00022723"/>
    </source>
</evidence>
<evidence type="ECO:0000256" key="2">
    <source>
        <dbReference type="ARBA" id="ARBA00022771"/>
    </source>
</evidence>
<keyword evidence="5" id="KW-0175">Coiled coil</keyword>
<dbReference type="InterPro" id="IPR000962">
    <property type="entry name" value="Znf_DskA_TraR"/>
</dbReference>
<dbReference type="STRING" id="1797542.A3J59_03515"/>
<keyword evidence="3" id="KW-0862">Zinc</keyword>
<gene>
    <name evidence="7" type="ORF">A3J59_03515</name>
</gene>
<dbReference type="InterPro" id="IPR037187">
    <property type="entry name" value="DnaK_N"/>
</dbReference>
<dbReference type="GO" id="GO:0008270">
    <property type="term" value="F:zinc ion binding"/>
    <property type="evidence" value="ECO:0007669"/>
    <property type="project" value="UniProtKB-KW"/>
</dbReference>
<evidence type="ECO:0000256" key="4">
    <source>
        <dbReference type="PROSITE-ProRule" id="PRU00510"/>
    </source>
</evidence>
<dbReference type="PANTHER" id="PTHR33823:SF4">
    <property type="entry name" value="GENERAL STRESS PROTEIN 16O"/>
    <property type="match status" value="1"/>
</dbReference>
<evidence type="ECO:0000313" key="7">
    <source>
        <dbReference type="EMBL" id="OGY52350.1"/>
    </source>
</evidence>
<feature type="zinc finger region" description="dksA C4-type" evidence="4">
    <location>
        <begin position="91"/>
        <end position="115"/>
    </location>
</feature>
<feature type="coiled-coil region" evidence="5">
    <location>
        <begin position="3"/>
        <end position="30"/>
    </location>
</feature>
<name>A0A1G1YKZ1_9BACT</name>
<evidence type="ECO:0000256" key="3">
    <source>
        <dbReference type="ARBA" id="ARBA00022833"/>
    </source>
</evidence>
<feature type="domain" description="Zinc finger DksA/TraR C4-type" evidence="6">
    <location>
        <begin position="86"/>
        <end position="118"/>
    </location>
</feature>
<comment type="caution">
    <text evidence="7">The sequence shown here is derived from an EMBL/GenBank/DDBJ whole genome shotgun (WGS) entry which is preliminary data.</text>
</comment>
<sequence>MDQKVLAKIKKKLEEEKINLEQELAEFATKDRRVASNYQSRFPQYGNDEGENANEVAAYGDRLSLEHTLEQQLRDVTKALGSIEAGTYGTCKHCGKQIEEQRLLIRPVSTSCVACKKRLKGEA</sequence>
<reference evidence="7 8" key="1">
    <citation type="journal article" date="2016" name="Nat. Commun.">
        <title>Thousands of microbial genomes shed light on interconnected biogeochemical processes in an aquifer system.</title>
        <authorList>
            <person name="Anantharaman K."/>
            <person name="Brown C.T."/>
            <person name="Hug L.A."/>
            <person name="Sharon I."/>
            <person name="Castelle C.J."/>
            <person name="Probst A.J."/>
            <person name="Thomas B.C."/>
            <person name="Singh A."/>
            <person name="Wilkins M.J."/>
            <person name="Karaoz U."/>
            <person name="Brodie E.L."/>
            <person name="Williams K.H."/>
            <person name="Hubbard S.S."/>
            <person name="Banfield J.F."/>
        </authorList>
    </citation>
    <scope>NUCLEOTIDE SEQUENCE [LARGE SCALE GENOMIC DNA]</scope>
</reference>
<dbReference type="EMBL" id="MHIL01000005">
    <property type="protein sequence ID" value="OGY52350.1"/>
    <property type="molecule type" value="Genomic_DNA"/>
</dbReference>
<dbReference type="AlphaFoldDB" id="A0A1G1YKZ1"/>
<evidence type="ECO:0000313" key="8">
    <source>
        <dbReference type="Proteomes" id="UP000177310"/>
    </source>
</evidence>
<evidence type="ECO:0000259" key="6">
    <source>
        <dbReference type="Pfam" id="PF01258"/>
    </source>
</evidence>
<accession>A0A1G1YKZ1</accession>
<dbReference type="PROSITE" id="PS51128">
    <property type="entry name" value="ZF_DKSA_2"/>
    <property type="match status" value="1"/>
</dbReference>
<protein>
    <recommendedName>
        <fullName evidence="6">Zinc finger DksA/TraR C4-type domain-containing protein</fullName>
    </recommendedName>
</protein>
<evidence type="ECO:0000256" key="5">
    <source>
        <dbReference type="SAM" id="Coils"/>
    </source>
</evidence>
<dbReference type="SUPFAM" id="SSF109635">
    <property type="entry name" value="DnaK suppressor protein DksA, alpha-hairpin domain"/>
    <property type="match status" value="1"/>
</dbReference>
<keyword evidence="1" id="KW-0479">Metal-binding</keyword>
<dbReference type="Pfam" id="PF01258">
    <property type="entry name" value="zf-dskA_traR"/>
    <property type="match status" value="1"/>
</dbReference>
<keyword evidence="2" id="KW-0863">Zinc-finger</keyword>
<dbReference type="PANTHER" id="PTHR33823">
    <property type="entry name" value="RNA POLYMERASE-BINDING TRANSCRIPTION FACTOR DKSA-RELATED"/>
    <property type="match status" value="1"/>
</dbReference>
<dbReference type="Proteomes" id="UP000177310">
    <property type="component" value="Unassembled WGS sequence"/>
</dbReference>